<dbReference type="Proteomes" id="UP000828390">
    <property type="component" value="Unassembled WGS sequence"/>
</dbReference>
<evidence type="ECO:0000313" key="2">
    <source>
        <dbReference type="Proteomes" id="UP000828390"/>
    </source>
</evidence>
<name>A0A9D4QSR3_DREPO</name>
<accession>A0A9D4QSR3</accession>
<gene>
    <name evidence="1" type="ORF">DPMN_114358</name>
</gene>
<comment type="caution">
    <text evidence="1">The sequence shown here is derived from an EMBL/GenBank/DDBJ whole genome shotgun (WGS) entry which is preliminary data.</text>
</comment>
<reference evidence="1" key="2">
    <citation type="submission" date="2020-11" db="EMBL/GenBank/DDBJ databases">
        <authorList>
            <person name="McCartney M.A."/>
            <person name="Auch B."/>
            <person name="Kono T."/>
            <person name="Mallez S."/>
            <person name="Becker A."/>
            <person name="Gohl D.M."/>
            <person name="Silverstein K.A.T."/>
            <person name="Koren S."/>
            <person name="Bechman K.B."/>
            <person name="Herman A."/>
            <person name="Abrahante J.E."/>
            <person name="Garbe J."/>
        </authorList>
    </citation>
    <scope>NUCLEOTIDE SEQUENCE</scope>
    <source>
        <strain evidence="1">Duluth1</strain>
        <tissue evidence="1">Whole animal</tissue>
    </source>
</reference>
<sequence length="181" mass="20456">MFFIIACKKGNKMGLSDVPSFTLHEQANLRGTGVGKLHPDLDQEKLNLLRGETIQDLISNEIMHEAVLAKAMTIVFRPDQLVNCSMNGGSTTPKGEIREGLPIAERCAIVDVISKKFALPISTVEEKMRWALRRLCVMNRIYEMNCVVLSNFVAFVYRKFLVAVATNRLEILLKMVVFWIL</sequence>
<evidence type="ECO:0000313" key="1">
    <source>
        <dbReference type="EMBL" id="KAH3840900.1"/>
    </source>
</evidence>
<dbReference type="AlphaFoldDB" id="A0A9D4QSR3"/>
<organism evidence="1 2">
    <name type="scientific">Dreissena polymorpha</name>
    <name type="common">Zebra mussel</name>
    <name type="synonym">Mytilus polymorpha</name>
    <dbReference type="NCBI Taxonomy" id="45954"/>
    <lineage>
        <taxon>Eukaryota</taxon>
        <taxon>Metazoa</taxon>
        <taxon>Spiralia</taxon>
        <taxon>Lophotrochozoa</taxon>
        <taxon>Mollusca</taxon>
        <taxon>Bivalvia</taxon>
        <taxon>Autobranchia</taxon>
        <taxon>Heteroconchia</taxon>
        <taxon>Euheterodonta</taxon>
        <taxon>Imparidentia</taxon>
        <taxon>Neoheterodontei</taxon>
        <taxon>Myida</taxon>
        <taxon>Dreissenoidea</taxon>
        <taxon>Dreissenidae</taxon>
        <taxon>Dreissena</taxon>
    </lineage>
</organism>
<keyword evidence="2" id="KW-1185">Reference proteome</keyword>
<dbReference type="EMBL" id="JAIWYP010000004">
    <property type="protein sequence ID" value="KAH3840900.1"/>
    <property type="molecule type" value="Genomic_DNA"/>
</dbReference>
<proteinExistence type="predicted"/>
<reference evidence="1" key="1">
    <citation type="journal article" date="2019" name="bioRxiv">
        <title>The Genome of the Zebra Mussel, Dreissena polymorpha: A Resource for Invasive Species Research.</title>
        <authorList>
            <person name="McCartney M.A."/>
            <person name="Auch B."/>
            <person name="Kono T."/>
            <person name="Mallez S."/>
            <person name="Zhang Y."/>
            <person name="Obille A."/>
            <person name="Becker A."/>
            <person name="Abrahante J.E."/>
            <person name="Garbe J."/>
            <person name="Badalamenti J.P."/>
            <person name="Herman A."/>
            <person name="Mangelson H."/>
            <person name="Liachko I."/>
            <person name="Sullivan S."/>
            <person name="Sone E.D."/>
            <person name="Koren S."/>
            <person name="Silverstein K.A.T."/>
            <person name="Beckman K.B."/>
            <person name="Gohl D.M."/>
        </authorList>
    </citation>
    <scope>NUCLEOTIDE SEQUENCE</scope>
    <source>
        <strain evidence="1">Duluth1</strain>
        <tissue evidence="1">Whole animal</tissue>
    </source>
</reference>
<protein>
    <submittedName>
        <fullName evidence="1">Uncharacterized protein</fullName>
    </submittedName>
</protein>